<dbReference type="AlphaFoldDB" id="A0A2H3J7H1"/>
<dbReference type="Proteomes" id="UP000218811">
    <property type="component" value="Unassembled WGS sequence"/>
</dbReference>
<dbReference type="EMBL" id="KB467854">
    <property type="protein sequence ID" value="PCH35723.1"/>
    <property type="molecule type" value="Genomic_DNA"/>
</dbReference>
<reference evidence="1 2" key="1">
    <citation type="journal article" date="2012" name="Science">
        <title>The Paleozoic origin of enzymatic lignin decomposition reconstructed from 31 fungal genomes.</title>
        <authorList>
            <person name="Floudas D."/>
            <person name="Binder M."/>
            <person name="Riley R."/>
            <person name="Barry K."/>
            <person name="Blanchette R.A."/>
            <person name="Henrissat B."/>
            <person name="Martinez A.T."/>
            <person name="Otillar R."/>
            <person name="Spatafora J.W."/>
            <person name="Yadav J.S."/>
            <person name="Aerts A."/>
            <person name="Benoit I."/>
            <person name="Boyd A."/>
            <person name="Carlson A."/>
            <person name="Copeland A."/>
            <person name="Coutinho P.M."/>
            <person name="de Vries R.P."/>
            <person name="Ferreira P."/>
            <person name="Findley K."/>
            <person name="Foster B."/>
            <person name="Gaskell J."/>
            <person name="Glotzer D."/>
            <person name="Gorecki P."/>
            <person name="Heitman J."/>
            <person name="Hesse C."/>
            <person name="Hori C."/>
            <person name="Igarashi K."/>
            <person name="Jurgens J.A."/>
            <person name="Kallen N."/>
            <person name="Kersten P."/>
            <person name="Kohler A."/>
            <person name="Kuees U."/>
            <person name="Kumar T.K.A."/>
            <person name="Kuo A."/>
            <person name="LaButti K."/>
            <person name="Larrondo L.F."/>
            <person name="Lindquist E."/>
            <person name="Ling A."/>
            <person name="Lombard V."/>
            <person name="Lucas S."/>
            <person name="Lundell T."/>
            <person name="Martin R."/>
            <person name="McLaughlin D.J."/>
            <person name="Morgenstern I."/>
            <person name="Morin E."/>
            <person name="Murat C."/>
            <person name="Nagy L.G."/>
            <person name="Nolan M."/>
            <person name="Ohm R.A."/>
            <person name="Patyshakuliyeva A."/>
            <person name="Rokas A."/>
            <person name="Ruiz-Duenas F.J."/>
            <person name="Sabat G."/>
            <person name="Salamov A."/>
            <person name="Samejima M."/>
            <person name="Schmutz J."/>
            <person name="Slot J.C."/>
            <person name="St John F."/>
            <person name="Stenlid J."/>
            <person name="Sun H."/>
            <person name="Sun S."/>
            <person name="Syed K."/>
            <person name="Tsang A."/>
            <person name="Wiebenga A."/>
            <person name="Young D."/>
            <person name="Pisabarro A."/>
            <person name="Eastwood D.C."/>
            <person name="Martin F."/>
            <person name="Cullen D."/>
            <person name="Grigoriev I.V."/>
            <person name="Hibbett D.S."/>
        </authorList>
    </citation>
    <scope>NUCLEOTIDE SEQUENCE [LARGE SCALE GENOMIC DNA]</scope>
    <source>
        <strain evidence="1 2">MD-104</strain>
    </source>
</reference>
<protein>
    <submittedName>
        <fullName evidence="1">Uncharacterized protein</fullName>
    </submittedName>
</protein>
<dbReference type="OrthoDB" id="2770090at2759"/>
<organism evidence="1 2">
    <name type="scientific">Wolfiporia cocos (strain MD-104)</name>
    <name type="common">Brown rot fungus</name>
    <dbReference type="NCBI Taxonomy" id="742152"/>
    <lineage>
        <taxon>Eukaryota</taxon>
        <taxon>Fungi</taxon>
        <taxon>Dikarya</taxon>
        <taxon>Basidiomycota</taxon>
        <taxon>Agaricomycotina</taxon>
        <taxon>Agaricomycetes</taxon>
        <taxon>Polyporales</taxon>
        <taxon>Phaeolaceae</taxon>
        <taxon>Wolfiporia</taxon>
    </lineage>
</organism>
<evidence type="ECO:0000313" key="2">
    <source>
        <dbReference type="Proteomes" id="UP000218811"/>
    </source>
</evidence>
<sequence length="186" mass="21019">MGGLTSAGGRLPPSFTSLYRLFLRTSAVSVLGHRPAFRQLRILWRPCFESAAQVLHRVQRTSGDQERERLQRWYNVWEARMDNTLSLLSVSARSRGLAHRATRNLQSVMRARSAGGVQKQKWNPQLSPSSEHYKPITIVRGTRAGNRLDKIKQSAQVEENAWNALGEAITMAEGRDGITLGRLRNR</sequence>
<dbReference type="OMA" id="HEYRRVS"/>
<accession>A0A2H3J7H1</accession>
<evidence type="ECO:0000313" key="1">
    <source>
        <dbReference type="EMBL" id="PCH35723.1"/>
    </source>
</evidence>
<name>A0A2H3J7H1_WOLCO</name>
<gene>
    <name evidence="1" type="ORF">WOLCODRAFT_140046</name>
</gene>
<keyword evidence="2" id="KW-1185">Reference proteome</keyword>
<proteinExistence type="predicted"/>